<comment type="subunit">
    <text evidence="1">Homodimer.</text>
</comment>
<accession>A0A9N9LX63</accession>
<sequence>MGITHLVIFKFKDSASKEEVSEACKNMIALSKKCIHPTTNAPYILSASGGENNSNEGLSGGFTHGFICQFANKEDLEYYAKSDPAHLAFIKSVGSIAEKAQVIDFEDGKY</sequence>
<dbReference type="InterPro" id="IPR044662">
    <property type="entry name" value="HS1/DABB1-like"/>
</dbReference>
<keyword evidence="4" id="KW-1185">Reference proteome</keyword>
<evidence type="ECO:0000313" key="3">
    <source>
        <dbReference type="EMBL" id="CAG8979116.1"/>
    </source>
</evidence>
<dbReference type="SMART" id="SM00886">
    <property type="entry name" value="Dabb"/>
    <property type="match status" value="1"/>
</dbReference>
<dbReference type="EMBL" id="CAJVRM010000296">
    <property type="protein sequence ID" value="CAG8979116.1"/>
    <property type="molecule type" value="Genomic_DNA"/>
</dbReference>
<proteinExistence type="predicted"/>
<protein>
    <recommendedName>
        <fullName evidence="2">Stress-response A/B barrel domain-containing protein</fullName>
    </recommendedName>
</protein>
<feature type="domain" description="Stress-response A/B barrel" evidence="2">
    <location>
        <begin position="3"/>
        <end position="105"/>
    </location>
</feature>
<dbReference type="PANTHER" id="PTHR33178:SF10">
    <property type="entry name" value="STRESS-RESPONSE A_B BARREL DOMAIN-CONTAINING PROTEIN"/>
    <property type="match status" value="1"/>
</dbReference>
<dbReference type="PROSITE" id="PS51502">
    <property type="entry name" value="S_R_A_B_BARREL"/>
    <property type="match status" value="1"/>
</dbReference>
<dbReference type="Gene3D" id="3.30.70.100">
    <property type="match status" value="1"/>
</dbReference>
<evidence type="ECO:0000313" key="4">
    <source>
        <dbReference type="Proteomes" id="UP000701801"/>
    </source>
</evidence>
<dbReference type="InterPro" id="IPR013097">
    <property type="entry name" value="Dabb"/>
</dbReference>
<reference evidence="3" key="1">
    <citation type="submission" date="2021-07" db="EMBL/GenBank/DDBJ databases">
        <authorList>
            <person name="Durling M."/>
        </authorList>
    </citation>
    <scope>NUCLEOTIDE SEQUENCE</scope>
</reference>
<dbReference type="PANTHER" id="PTHR33178">
    <property type="match status" value="1"/>
</dbReference>
<comment type="caution">
    <text evidence="3">The sequence shown here is derived from an EMBL/GenBank/DDBJ whole genome shotgun (WGS) entry which is preliminary data.</text>
</comment>
<evidence type="ECO:0000256" key="1">
    <source>
        <dbReference type="ARBA" id="ARBA00011738"/>
    </source>
</evidence>
<organism evidence="3 4">
    <name type="scientific">Hymenoscyphus albidus</name>
    <dbReference type="NCBI Taxonomy" id="595503"/>
    <lineage>
        <taxon>Eukaryota</taxon>
        <taxon>Fungi</taxon>
        <taxon>Dikarya</taxon>
        <taxon>Ascomycota</taxon>
        <taxon>Pezizomycotina</taxon>
        <taxon>Leotiomycetes</taxon>
        <taxon>Helotiales</taxon>
        <taxon>Helotiaceae</taxon>
        <taxon>Hymenoscyphus</taxon>
    </lineage>
</organism>
<evidence type="ECO:0000259" key="2">
    <source>
        <dbReference type="PROSITE" id="PS51502"/>
    </source>
</evidence>
<dbReference type="OrthoDB" id="1601230at2759"/>
<dbReference type="Pfam" id="PF07876">
    <property type="entry name" value="Dabb"/>
    <property type="match status" value="1"/>
</dbReference>
<gene>
    <name evidence="3" type="ORF">HYALB_00000249</name>
</gene>
<dbReference type="Proteomes" id="UP000701801">
    <property type="component" value="Unassembled WGS sequence"/>
</dbReference>
<dbReference type="AlphaFoldDB" id="A0A9N9LX63"/>
<name>A0A9N9LX63_9HELO</name>
<dbReference type="SUPFAM" id="SSF54909">
    <property type="entry name" value="Dimeric alpha+beta barrel"/>
    <property type="match status" value="1"/>
</dbReference>
<dbReference type="InterPro" id="IPR011008">
    <property type="entry name" value="Dimeric_a/b-barrel"/>
</dbReference>